<dbReference type="Pfam" id="PF00294">
    <property type="entry name" value="PfkB"/>
    <property type="match status" value="1"/>
</dbReference>
<name>A0A0G0W803_UNCC2</name>
<dbReference type="InterPro" id="IPR002139">
    <property type="entry name" value="Ribo/fructo_kinase"/>
</dbReference>
<keyword evidence="1" id="KW-0808">Transferase</keyword>
<dbReference type="PRINTS" id="PR00990">
    <property type="entry name" value="RIBOKINASE"/>
</dbReference>
<sequence>MFNVVSIGGATRDIFCKTCKGEIIENKKETLLAFEYGSKIIPDEAFFTYGGGAHNSSVCFARLGLKAAMVASIGKDGTGSAMVSDLQNLGVNTTFINKTLKNHTALGYIVVAGKDHIIFNYRGANDELVINNWRPLKKTDWFYVSSLTGKSDLLVPQIFNFAKIHKIKIAWNPGSVQLSEGYKKLADFLKETEILILNKEEAKDLVSSSGSKLDLNDEKSLLMELKSFGPKMVIVTCGNDGAYACDGFMEYYQKVLSSHIIDTTGAGDAFGSTFTACQIMGLDVNISLEKAAKNAASVVGRWGATEGLLSKRDLFKARQAVKVK</sequence>
<dbReference type="InterPro" id="IPR011611">
    <property type="entry name" value="PfkB_dom"/>
</dbReference>
<gene>
    <name evidence="4" type="ORF">UU65_C0003G0160</name>
</gene>
<dbReference type="EMBL" id="LCBL01000003">
    <property type="protein sequence ID" value="KKS09105.1"/>
    <property type="molecule type" value="Genomic_DNA"/>
</dbReference>
<evidence type="ECO:0000313" key="4">
    <source>
        <dbReference type="EMBL" id="KKS09105.1"/>
    </source>
</evidence>
<evidence type="ECO:0000256" key="2">
    <source>
        <dbReference type="ARBA" id="ARBA00022777"/>
    </source>
</evidence>
<accession>A0A0G0W803</accession>
<dbReference type="Proteomes" id="UP000033869">
    <property type="component" value="Unassembled WGS sequence"/>
</dbReference>
<reference evidence="4 5" key="1">
    <citation type="journal article" date="2015" name="Nature">
        <title>rRNA introns, odd ribosomes, and small enigmatic genomes across a large radiation of phyla.</title>
        <authorList>
            <person name="Brown C.T."/>
            <person name="Hug L.A."/>
            <person name="Thomas B.C."/>
            <person name="Sharon I."/>
            <person name="Castelle C.J."/>
            <person name="Singh A."/>
            <person name="Wilkins M.J."/>
            <person name="Williams K.H."/>
            <person name="Banfield J.F."/>
        </authorList>
    </citation>
    <scope>NUCLEOTIDE SEQUENCE [LARGE SCALE GENOMIC DNA]</scope>
</reference>
<dbReference type="Gene3D" id="3.40.1190.20">
    <property type="match status" value="1"/>
</dbReference>
<keyword evidence="2 4" id="KW-0418">Kinase</keyword>
<dbReference type="AlphaFoldDB" id="A0A0G0W803"/>
<evidence type="ECO:0000313" key="5">
    <source>
        <dbReference type="Proteomes" id="UP000033869"/>
    </source>
</evidence>
<organism evidence="4 5">
    <name type="scientific">candidate division CPR2 bacterium GW2011_GWC1_41_48</name>
    <dbReference type="NCBI Taxonomy" id="1618344"/>
    <lineage>
        <taxon>Bacteria</taxon>
        <taxon>Bacteria division CPR2</taxon>
    </lineage>
</organism>
<proteinExistence type="predicted"/>
<evidence type="ECO:0000256" key="1">
    <source>
        <dbReference type="ARBA" id="ARBA00022679"/>
    </source>
</evidence>
<dbReference type="PANTHER" id="PTHR10584">
    <property type="entry name" value="SUGAR KINASE"/>
    <property type="match status" value="1"/>
</dbReference>
<dbReference type="InterPro" id="IPR029056">
    <property type="entry name" value="Ribokinase-like"/>
</dbReference>
<dbReference type="GO" id="GO:0006796">
    <property type="term" value="P:phosphate-containing compound metabolic process"/>
    <property type="evidence" value="ECO:0007669"/>
    <property type="project" value="UniProtKB-ARBA"/>
</dbReference>
<dbReference type="GO" id="GO:0016301">
    <property type="term" value="F:kinase activity"/>
    <property type="evidence" value="ECO:0007669"/>
    <property type="project" value="UniProtKB-KW"/>
</dbReference>
<evidence type="ECO:0000259" key="3">
    <source>
        <dbReference type="Pfam" id="PF00294"/>
    </source>
</evidence>
<feature type="domain" description="Carbohydrate kinase PfkB" evidence="3">
    <location>
        <begin position="38"/>
        <end position="307"/>
    </location>
</feature>
<dbReference type="SUPFAM" id="SSF53613">
    <property type="entry name" value="Ribokinase-like"/>
    <property type="match status" value="1"/>
</dbReference>
<comment type="caution">
    <text evidence="4">The sequence shown here is derived from an EMBL/GenBank/DDBJ whole genome shotgun (WGS) entry which is preliminary data.</text>
</comment>
<protein>
    <submittedName>
        <fullName evidence="4">Carbohydrate kinase</fullName>
    </submittedName>
</protein>
<dbReference type="PANTHER" id="PTHR10584:SF166">
    <property type="entry name" value="RIBOKINASE"/>
    <property type="match status" value="1"/>
</dbReference>